<gene>
    <name evidence="4" type="ORF">EV210_114108</name>
</gene>
<dbReference type="Gene3D" id="3.40.50.1240">
    <property type="entry name" value="Phosphoglycerate mutase-like"/>
    <property type="match status" value="1"/>
</dbReference>
<dbReference type="SMART" id="SM00855">
    <property type="entry name" value="PGAM"/>
    <property type="match status" value="1"/>
</dbReference>
<dbReference type="Proteomes" id="UP000295063">
    <property type="component" value="Unassembled WGS sequence"/>
</dbReference>
<dbReference type="NCBIfam" id="TIGR03162">
    <property type="entry name" value="ribazole_cobC"/>
    <property type="match status" value="1"/>
</dbReference>
<dbReference type="InterPro" id="IPR013078">
    <property type="entry name" value="His_Pase_superF_clade-1"/>
</dbReference>
<dbReference type="GO" id="GO:0043755">
    <property type="term" value="F:alpha-ribazole phosphatase activity"/>
    <property type="evidence" value="ECO:0007669"/>
    <property type="project" value="UniProtKB-UniRule"/>
</dbReference>
<dbReference type="GO" id="GO:0005737">
    <property type="term" value="C:cytoplasm"/>
    <property type="evidence" value="ECO:0007669"/>
    <property type="project" value="TreeGrafter"/>
</dbReference>
<organism evidence="4 5">
    <name type="scientific">Anaerospora hongkongensis</name>
    <dbReference type="NCBI Taxonomy" id="244830"/>
    <lineage>
        <taxon>Bacteria</taxon>
        <taxon>Bacillati</taxon>
        <taxon>Bacillota</taxon>
        <taxon>Negativicutes</taxon>
        <taxon>Selenomonadales</taxon>
        <taxon>Sporomusaceae</taxon>
        <taxon>Anaerospora</taxon>
    </lineage>
</organism>
<proteinExistence type="predicted"/>
<evidence type="ECO:0000256" key="3">
    <source>
        <dbReference type="PIRSR" id="PIRSR613078-2"/>
    </source>
</evidence>
<dbReference type="PANTHER" id="PTHR48100">
    <property type="entry name" value="BROAD-SPECIFICITY PHOSPHATASE YOR283W-RELATED"/>
    <property type="match status" value="1"/>
</dbReference>
<dbReference type="CDD" id="cd07067">
    <property type="entry name" value="HP_PGM_like"/>
    <property type="match status" value="1"/>
</dbReference>
<feature type="active site" description="Proton donor/acceptor" evidence="2">
    <location>
        <position position="82"/>
    </location>
</feature>
<evidence type="ECO:0000256" key="1">
    <source>
        <dbReference type="NCBIfam" id="TIGR03162"/>
    </source>
</evidence>
<dbReference type="SUPFAM" id="SSF53254">
    <property type="entry name" value="Phosphoglycerate mutase-like"/>
    <property type="match status" value="1"/>
</dbReference>
<sequence>MTKVILVRHGQTLWNHEMKYQGHTDVALTEEGIRQAELVAVRLANEPVTAVYASDLSRAFVTAEHIAAKHGLTVASIPALREICFGDWEGLTYDGIDERWPGLLEKLYSFADEVEIPGGESFPIVKERAYTAVCELVKKHPGETIVIVSHGGTIRSIICAVLNLHLNQVWSLKQDNTAVNILEYYEDRVMLELFNDACHLRHASNKKE</sequence>
<dbReference type="InterPro" id="IPR029033">
    <property type="entry name" value="His_PPase_superfam"/>
</dbReference>
<dbReference type="RefSeq" id="WP_132082796.1">
    <property type="nucleotide sequence ID" value="NZ_SLUI01000014.1"/>
</dbReference>
<dbReference type="InterPro" id="IPR001345">
    <property type="entry name" value="PG/BPGM_mutase_AS"/>
</dbReference>
<dbReference type="EMBL" id="SLUI01000014">
    <property type="protein sequence ID" value="TCL35090.1"/>
    <property type="molecule type" value="Genomic_DNA"/>
</dbReference>
<feature type="active site" description="Tele-phosphohistidine intermediate" evidence="2">
    <location>
        <position position="9"/>
    </location>
</feature>
<name>A0A4R1Q282_9FIRM</name>
<dbReference type="PROSITE" id="PS00175">
    <property type="entry name" value="PG_MUTASE"/>
    <property type="match status" value="1"/>
</dbReference>
<dbReference type="InterPro" id="IPR017578">
    <property type="entry name" value="Ribazole_CobC"/>
</dbReference>
<accession>A0A4R1Q282</accession>
<dbReference type="OrthoDB" id="9781415at2"/>
<dbReference type="EC" id="3.1.3.73" evidence="1"/>
<reference evidence="4 5" key="1">
    <citation type="submission" date="2019-03" db="EMBL/GenBank/DDBJ databases">
        <title>Genomic Encyclopedia of Type Strains, Phase IV (KMG-IV): sequencing the most valuable type-strain genomes for metagenomic binning, comparative biology and taxonomic classification.</title>
        <authorList>
            <person name="Goeker M."/>
        </authorList>
    </citation>
    <scope>NUCLEOTIDE SEQUENCE [LARGE SCALE GENOMIC DNA]</scope>
    <source>
        <strain evidence="4 5">DSM 15969</strain>
    </source>
</reference>
<dbReference type="Pfam" id="PF00300">
    <property type="entry name" value="His_Phos_1"/>
    <property type="match status" value="1"/>
</dbReference>
<comment type="caution">
    <text evidence="4">The sequence shown here is derived from an EMBL/GenBank/DDBJ whole genome shotgun (WGS) entry which is preliminary data.</text>
</comment>
<feature type="binding site" evidence="3">
    <location>
        <begin position="8"/>
        <end position="15"/>
    </location>
    <ligand>
        <name>substrate</name>
    </ligand>
</feature>
<protein>
    <recommendedName>
        <fullName evidence="1">Alpha-ribazole phosphatase</fullName>
        <ecNumber evidence="1">3.1.3.73</ecNumber>
    </recommendedName>
</protein>
<keyword evidence="5" id="KW-1185">Reference proteome</keyword>
<dbReference type="InterPro" id="IPR050275">
    <property type="entry name" value="PGM_Phosphatase"/>
</dbReference>
<dbReference type="GO" id="GO:0009236">
    <property type="term" value="P:cobalamin biosynthetic process"/>
    <property type="evidence" value="ECO:0007669"/>
    <property type="project" value="UniProtKB-UniRule"/>
</dbReference>
<evidence type="ECO:0000256" key="2">
    <source>
        <dbReference type="PIRSR" id="PIRSR613078-1"/>
    </source>
</evidence>
<evidence type="ECO:0000313" key="5">
    <source>
        <dbReference type="Proteomes" id="UP000295063"/>
    </source>
</evidence>
<feature type="binding site" evidence="3">
    <location>
        <position position="58"/>
    </location>
    <ligand>
        <name>substrate</name>
    </ligand>
</feature>
<dbReference type="PIRSF" id="PIRSF000709">
    <property type="entry name" value="6PFK_2-Ptase"/>
    <property type="match status" value="1"/>
</dbReference>
<dbReference type="PANTHER" id="PTHR48100:SF62">
    <property type="entry name" value="GLUCOSYL-3-PHOSPHOGLYCERATE PHOSPHATASE"/>
    <property type="match status" value="1"/>
</dbReference>
<dbReference type="AlphaFoldDB" id="A0A4R1Q282"/>
<evidence type="ECO:0000313" key="4">
    <source>
        <dbReference type="EMBL" id="TCL35090.1"/>
    </source>
</evidence>